<dbReference type="EMBL" id="JABUBU010000005">
    <property type="protein sequence ID" value="MBY6366884.1"/>
    <property type="molecule type" value="Genomic_DNA"/>
</dbReference>
<organism evidence="3 4">
    <name type="scientific">Rhodococcoides corynebacterioides</name>
    <dbReference type="NCBI Taxonomy" id="53972"/>
    <lineage>
        <taxon>Bacteria</taxon>
        <taxon>Bacillati</taxon>
        <taxon>Actinomycetota</taxon>
        <taxon>Actinomycetes</taxon>
        <taxon>Mycobacteriales</taxon>
        <taxon>Nocardiaceae</taxon>
        <taxon>Rhodococcoides</taxon>
    </lineage>
</organism>
<comment type="caution">
    <text evidence="3">The sequence shown here is derived from an EMBL/GenBank/DDBJ whole genome shotgun (WGS) entry which is preliminary data.</text>
</comment>
<name>A0ABS7P389_9NOCA</name>
<evidence type="ECO:0000313" key="3">
    <source>
        <dbReference type="EMBL" id="MBY6366884.1"/>
    </source>
</evidence>
<protein>
    <submittedName>
        <fullName evidence="3">Asp23/Gls24 family envelope stress response protein</fullName>
    </submittedName>
</protein>
<proteinExistence type="inferred from homology"/>
<dbReference type="Proteomes" id="UP000825228">
    <property type="component" value="Unassembled WGS sequence"/>
</dbReference>
<dbReference type="InterPro" id="IPR005531">
    <property type="entry name" value="Asp23"/>
</dbReference>
<evidence type="ECO:0000313" key="4">
    <source>
        <dbReference type="Proteomes" id="UP000825228"/>
    </source>
</evidence>
<evidence type="ECO:0000256" key="2">
    <source>
        <dbReference type="SAM" id="MobiDB-lite"/>
    </source>
</evidence>
<dbReference type="PANTHER" id="PTHR34297">
    <property type="entry name" value="HYPOTHETICAL CYTOSOLIC PROTEIN-RELATED"/>
    <property type="match status" value="1"/>
</dbReference>
<accession>A0ABS7P389</accession>
<dbReference type="Pfam" id="PF03780">
    <property type="entry name" value="Asp23"/>
    <property type="match status" value="1"/>
</dbReference>
<evidence type="ECO:0000256" key="1">
    <source>
        <dbReference type="ARBA" id="ARBA00005721"/>
    </source>
</evidence>
<feature type="region of interest" description="Disordered" evidence="2">
    <location>
        <begin position="1"/>
        <end position="37"/>
    </location>
</feature>
<gene>
    <name evidence="3" type="ORF">HQ603_08970</name>
</gene>
<dbReference type="PANTHER" id="PTHR34297:SF3">
    <property type="entry name" value="ALKALINE SHOCK PROTEIN 23"/>
    <property type="match status" value="1"/>
</dbReference>
<comment type="similarity">
    <text evidence="1">Belongs to the asp23 family.</text>
</comment>
<keyword evidence="4" id="KW-1185">Reference proteome</keyword>
<reference evidence="3 4" key="1">
    <citation type="submission" date="2020-06" db="EMBL/GenBank/DDBJ databases">
        <title>Taxonomy, biology and ecology of Rhodococcus bacteria occurring in California pistachio and other woody hosts as revealed by genome sequence analyses.</title>
        <authorList>
            <person name="Gai Y."/>
            <person name="Riely B."/>
        </authorList>
    </citation>
    <scope>NUCLEOTIDE SEQUENCE [LARGE SCALE GENOMIC DNA]</scope>
    <source>
        <strain evidence="3 4">BP-281</strain>
    </source>
</reference>
<sequence length="107" mass="11531">MVETTAGLAAAEVPGLHPHPARVDRRAPSARARRGVTARVRHGRADIRLDVVADYGVPIPEVAADVRRAVGAAVYARAGVRVDTVDVAVHDVSRPSLPYRPLEEQKR</sequence>